<name>A0A3M9MIY0_9MICO</name>
<proteinExistence type="predicted"/>
<dbReference type="GO" id="GO:0016747">
    <property type="term" value="F:acyltransferase activity, transferring groups other than amino-acyl groups"/>
    <property type="evidence" value="ECO:0007669"/>
    <property type="project" value="InterPro"/>
</dbReference>
<dbReference type="Gene3D" id="3.40.630.30">
    <property type="match status" value="1"/>
</dbReference>
<accession>A0A3M9MIY0</accession>
<organism evidence="2 3">
    <name type="scientific">Flexivirga caeni</name>
    <dbReference type="NCBI Taxonomy" id="2294115"/>
    <lineage>
        <taxon>Bacteria</taxon>
        <taxon>Bacillati</taxon>
        <taxon>Actinomycetota</taxon>
        <taxon>Actinomycetes</taxon>
        <taxon>Micrococcales</taxon>
        <taxon>Dermacoccaceae</taxon>
        <taxon>Flexivirga</taxon>
    </lineage>
</organism>
<dbReference type="CDD" id="cd04301">
    <property type="entry name" value="NAT_SF"/>
    <property type="match status" value="1"/>
</dbReference>
<evidence type="ECO:0000313" key="3">
    <source>
        <dbReference type="Proteomes" id="UP000271678"/>
    </source>
</evidence>
<dbReference type="OrthoDB" id="9797178at2"/>
<dbReference type="PROSITE" id="PS51186">
    <property type="entry name" value="GNAT"/>
    <property type="match status" value="1"/>
</dbReference>
<dbReference type="AlphaFoldDB" id="A0A3M9MIY0"/>
<keyword evidence="2" id="KW-0808">Transferase</keyword>
<dbReference type="Proteomes" id="UP000271678">
    <property type="component" value="Unassembled WGS sequence"/>
</dbReference>
<reference evidence="2 3" key="1">
    <citation type="submission" date="2018-11" db="EMBL/GenBank/DDBJ databases">
        <title>Draft genome of Simplicispira Flexivirga sp. BO-16.</title>
        <authorList>
            <person name="Im W.T."/>
        </authorList>
    </citation>
    <scope>NUCLEOTIDE SEQUENCE [LARGE SCALE GENOMIC DNA]</scope>
    <source>
        <strain evidence="2 3">BO-16</strain>
    </source>
</reference>
<dbReference type="EMBL" id="RJJQ01000001">
    <property type="protein sequence ID" value="RNI25512.1"/>
    <property type="molecule type" value="Genomic_DNA"/>
</dbReference>
<evidence type="ECO:0000313" key="2">
    <source>
        <dbReference type="EMBL" id="RNI25512.1"/>
    </source>
</evidence>
<dbReference type="InterPro" id="IPR016181">
    <property type="entry name" value="Acyl_CoA_acyltransferase"/>
</dbReference>
<dbReference type="RefSeq" id="WP_123269835.1">
    <property type="nucleotide sequence ID" value="NZ_RJJQ01000001.1"/>
</dbReference>
<gene>
    <name evidence="2" type="ORF">EFY87_01100</name>
</gene>
<dbReference type="SUPFAM" id="SSF55729">
    <property type="entry name" value="Acyl-CoA N-acyltransferases (Nat)"/>
    <property type="match status" value="1"/>
</dbReference>
<evidence type="ECO:0000259" key="1">
    <source>
        <dbReference type="PROSITE" id="PS51186"/>
    </source>
</evidence>
<dbReference type="Pfam" id="PF13527">
    <property type="entry name" value="Acetyltransf_9"/>
    <property type="match status" value="1"/>
</dbReference>
<feature type="domain" description="N-acetyltransferase" evidence="1">
    <location>
        <begin position="1"/>
        <end position="163"/>
    </location>
</feature>
<keyword evidence="3" id="KW-1185">Reference proteome</keyword>
<sequence length="183" mass="19400">MHIRREHPDDFDAIHEVVTAAFGRSGRQPDHGPQVAALVRTIRADDCYRPAMAFVAMDGPEIVGHTMVDGCWVRSASGDRSIVMLSPLAVKPSHQGRGIGTALVAAAVAAADLGGEPLVVLEGSPKYYGARGFEPAGAHGLTLPLPGWAPVEAAQVRLLATYDRADARLRGEVIYPAPFADLD</sequence>
<protein>
    <submittedName>
        <fullName evidence="2">N-acetyltransferase</fullName>
    </submittedName>
</protein>
<dbReference type="InterPro" id="IPR000182">
    <property type="entry name" value="GNAT_dom"/>
</dbReference>
<comment type="caution">
    <text evidence="2">The sequence shown here is derived from an EMBL/GenBank/DDBJ whole genome shotgun (WGS) entry which is preliminary data.</text>
</comment>